<dbReference type="GO" id="GO:0016791">
    <property type="term" value="F:phosphatase activity"/>
    <property type="evidence" value="ECO:0007669"/>
    <property type="project" value="TreeGrafter"/>
</dbReference>
<dbReference type="GO" id="GO:0005737">
    <property type="term" value="C:cytoplasm"/>
    <property type="evidence" value="ECO:0007669"/>
    <property type="project" value="TreeGrafter"/>
</dbReference>
<dbReference type="InterPro" id="IPR050275">
    <property type="entry name" value="PGM_Phosphatase"/>
</dbReference>
<dbReference type="Gene3D" id="3.40.50.1240">
    <property type="entry name" value="Phosphoglycerate mutase-like"/>
    <property type="match status" value="1"/>
</dbReference>
<dbReference type="AlphaFoldDB" id="A0A6I6EQH3"/>
<evidence type="ECO:0000313" key="1">
    <source>
        <dbReference type="EMBL" id="QGU94340.1"/>
    </source>
</evidence>
<dbReference type="PANTHER" id="PTHR48100:SF59">
    <property type="entry name" value="ADENOSYLCOBALAMIN_ALPHA-RIBAZOLE PHOSPHATASE"/>
    <property type="match status" value="1"/>
</dbReference>
<proteinExistence type="predicted"/>
<reference evidence="1 2" key="1">
    <citation type="submission" date="2019-12" db="EMBL/GenBank/DDBJ databases">
        <title>Genome sequenceing of Clostridium bovifaecis.</title>
        <authorList>
            <person name="Yao Y."/>
        </authorList>
    </citation>
    <scope>NUCLEOTIDE SEQUENCE [LARGE SCALE GENOMIC DNA]</scope>
    <source>
        <strain evidence="1 2">BXX</strain>
    </source>
</reference>
<evidence type="ECO:0000313" key="2">
    <source>
        <dbReference type="Proteomes" id="UP000422764"/>
    </source>
</evidence>
<organism evidence="1 2">
    <name type="scientific">Clostridium bovifaecis</name>
    <dbReference type="NCBI Taxonomy" id="2184719"/>
    <lineage>
        <taxon>Bacteria</taxon>
        <taxon>Bacillati</taxon>
        <taxon>Bacillota</taxon>
        <taxon>Clostridia</taxon>
        <taxon>Eubacteriales</taxon>
        <taxon>Clostridiaceae</taxon>
        <taxon>Clostridium</taxon>
    </lineage>
</organism>
<dbReference type="PIRSF" id="PIRSF000709">
    <property type="entry name" value="6PFK_2-Ptase"/>
    <property type="match status" value="1"/>
</dbReference>
<dbReference type="InterPro" id="IPR013078">
    <property type="entry name" value="His_Pase_superF_clade-1"/>
</dbReference>
<dbReference type="CDD" id="cd07067">
    <property type="entry name" value="HP_PGM_like"/>
    <property type="match status" value="1"/>
</dbReference>
<sequence>MTKVYFVRHAKPDFSIKDDLIQPLTEEGKNDCRRVTEFLLNRNIIKIFSSPYKRAIDTIKDFADIVGLEINIIEDFRERKIDSIWIEDFDKFAKEQWNNFDYKLSDGESLNEVQKRNITALRHILKENVNENIVIGTHGTALSTIISYFDKDFNYNEFERIKNFMPFVVCISFDGENIIKIEEFTLK</sequence>
<name>A0A6I6EQH3_9CLOT</name>
<accession>A0A6I6EQH3</accession>
<dbReference type="InterPro" id="IPR029033">
    <property type="entry name" value="His_PPase_superfam"/>
</dbReference>
<dbReference type="Pfam" id="PF00300">
    <property type="entry name" value="His_Phos_1"/>
    <property type="match status" value="1"/>
</dbReference>
<protein>
    <submittedName>
        <fullName evidence="1">Histidine phosphatase family protein</fullName>
    </submittedName>
</protein>
<dbReference type="SMART" id="SM00855">
    <property type="entry name" value="PGAM"/>
    <property type="match status" value="1"/>
</dbReference>
<gene>
    <name evidence="1" type="ORF">GOM49_03780</name>
</gene>
<dbReference type="SUPFAM" id="SSF53254">
    <property type="entry name" value="Phosphoglycerate mutase-like"/>
    <property type="match status" value="1"/>
</dbReference>
<dbReference type="Proteomes" id="UP000422764">
    <property type="component" value="Chromosome"/>
</dbReference>
<keyword evidence="2" id="KW-1185">Reference proteome</keyword>
<dbReference type="PANTHER" id="PTHR48100">
    <property type="entry name" value="BROAD-SPECIFICITY PHOSPHATASE YOR283W-RELATED"/>
    <property type="match status" value="1"/>
</dbReference>
<dbReference type="EMBL" id="CP046522">
    <property type="protein sequence ID" value="QGU94340.1"/>
    <property type="molecule type" value="Genomic_DNA"/>
</dbReference>